<dbReference type="PANTHER" id="PTHR11528">
    <property type="entry name" value="HEAT SHOCK PROTEIN 90 FAMILY MEMBER"/>
    <property type="match status" value="1"/>
</dbReference>
<accession>A0A7J6LUH1</accession>
<dbReference type="Gene3D" id="3.30.230.80">
    <property type="match status" value="1"/>
</dbReference>
<feature type="chain" id="PRO_5029729078" description="Rab-GAP TBC domain-containing protein" evidence="7">
    <location>
        <begin position="20"/>
        <end position="1565"/>
    </location>
</feature>
<dbReference type="EMBL" id="JABANN010000305">
    <property type="protein sequence ID" value="KAF4662907.1"/>
    <property type="molecule type" value="Genomic_DNA"/>
</dbReference>
<dbReference type="InterPro" id="IPR019805">
    <property type="entry name" value="Heat_shock_protein_90_CS"/>
</dbReference>
<evidence type="ECO:0000259" key="8">
    <source>
        <dbReference type="PROSITE" id="PS50086"/>
    </source>
</evidence>
<feature type="compositionally biased region" description="Acidic residues" evidence="6">
    <location>
        <begin position="252"/>
        <end position="269"/>
    </location>
</feature>
<feature type="region of interest" description="Disordered" evidence="6">
    <location>
        <begin position="248"/>
        <end position="292"/>
    </location>
</feature>
<feature type="compositionally biased region" description="Acidic residues" evidence="6">
    <location>
        <begin position="782"/>
        <end position="794"/>
    </location>
</feature>
<dbReference type="GO" id="GO:0005524">
    <property type="term" value="F:ATP binding"/>
    <property type="evidence" value="ECO:0007669"/>
    <property type="project" value="UniProtKB-KW"/>
</dbReference>
<dbReference type="Gene3D" id="1.10.472.80">
    <property type="entry name" value="Ypt/Rab-GAP domain of gyp1p, domain 3"/>
    <property type="match status" value="1"/>
</dbReference>
<dbReference type="PROSITE" id="PS00298">
    <property type="entry name" value="HSP90"/>
    <property type="match status" value="1"/>
</dbReference>
<comment type="similarity">
    <text evidence="1">Belongs to the heat shock protein 90 family.</text>
</comment>
<keyword evidence="4" id="KW-0143">Chaperone</keyword>
<feature type="region of interest" description="Disordered" evidence="6">
    <location>
        <begin position="744"/>
        <end position="856"/>
    </location>
</feature>
<dbReference type="GO" id="GO:0016887">
    <property type="term" value="F:ATP hydrolysis activity"/>
    <property type="evidence" value="ECO:0007669"/>
    <property type="project" value="InterPro"/>
</dbReference>
<dbReference type="GO" id="GO:0140662">
    <property type="term" value="F:ATP-dependent protein folding chaperone"/>
    <property type="evidence" value="ECO:0007669"/>
    <property type="project" value="InterPro"/>
</dbReference>
<dbReference type="Gene3D" id="1.10.8.270">
    <property type="entry name" value="putative rabgap domain of human tbc1 domain family member 14 like domains"/>
    <property type="match status" value="1"/>
</dbReference>
<dbReference type="Gene3D" id="3.30.565.10">
    <property type="entry name" value="Histidine kinase-like ATPase, C-terminal domain"/>
    <property type="match status" value="1"/>
</dbReference>
<feature type="domain" description="Rab-GAP TBC" evidence="8">
    <location>
        <begin position="913"/>
        <end position="1113"/>
    </location>
</feature>
<dbReference type="InterPro" id="IPR001404">
    <property type="entry name" value="Hsp90_fam"/>
</dbReference>
<dbReference type="InterPro" id="IPR037196">
    <property type="entry name" value="HSP90_C"/>
</dbReference>
<name>A0A7J6LUH1_PEROL</name>
<dbReference type="Pfam" id="PF00183">
    <property type="entry name" value="HSP90"/>
    <property type="match status" value="1"/>
</dbReference>
<feature type="compositionally biased region" description="Acidic residues" evidence="6">
    <location>
        <begin position="753"/>
        <end position="774"/>
    </location>
</feature>
<organism evidence="9 10">
    <name type="scientific">Perkinsus olseni</name>
    <name type="common">Perkinsus atlanticus</name>
    <dbReference type="NCBI Taxonomy" id="32597"/>
    <lineage>
        <taxon>Eukaryota</taxon>
        <taxon>Sar</taxon>
        <taxon>Alveolata</taxon>
        <taxon>Perkinsozoa</taxon>
        <taxon>Perkinsea</taxon>
        <taxon>Perkinsida</taxon>
        <taxon>Perkinsidae</taxon>
        <taxon>Perkinsus</taxon>
    </lineage>
</organism>
<comment type="caution">
    <text evidence="9">The sequence shown here is derived from an EMBL/GenBank/DDBJ whole genome shotgun (WGS) entry which is preliminary data.</text>
</comment>
<dbReference type="SMART" id="SM00164">
    <property type="entry name" value="TBC"/>
    <property type="match status" value="1"/>
</dbReference>
<feature type="compositionally biased region" description="Low complexity" evidence="6">
    <location>
        <begin position="795"/>
        <end position="819"/>
    </location>
</feature>
<dbReference type="PROSITE" id="PS50086">
    <property type="entry name" value="TBC_RABGAP"/>
    <property type="match status" value="1"/>
</dbReference>
<dbReference type="InterPro" id="IPR020568">
    <property type="entry name" value="Ribosomal_Su5_D2-typ_SF"/>
</dbReference>
<dbReference type="SUPFAM" id="SSF55874">
    <property type="entry name" value="ATPase domain of HSP90 chaperone/DNA topoisomerase II/histidine kinase"/>
    <property type="match status" value="1"/>
</dbReference>
<evidence type="ECO:0000313" key="10">
    <source>
        <dbReference type="Proteomes" id="UP000572268"/>
    </source>
</evidence>
<dbReference type="Proteomes" id="UP000572268">
    <property type="component" value="Unassembled WGS sequence"/>
</dbReference>
<keyword evidence="5" id="KW-0175">Coiled coil</keyword>
<dbReference type="Pfam" id="PF13589">
    <property type="entry name" value="HATPase_c_3"/>
    <property type="match status" value="1"/>
</dbReference>
<dbReference type="Pfam" id="PF00566">
    <property type="entry name" value="RabGAP-TBC"/>
    <property type="match status" value="1"/>
</dbReference>
<evidence type="ECO:0000256" key="1">
    <source>
        <dbReference type="ARBA" id="ARBA00008239"/>
    </source>
</evidence>
<dbReference type="SUPFAM" id="SSF54211">
    <property type="entry name" value="Ribosomal protein S5 domain 2-like"/>
    <property type="match status" value="1"/>
</dbReference>
<dbReference type="CDD" id="cd16927">
    <property type="entry name" value="HATPase_Hsp90-like"/>
    <property type="match status" value="1"/>
</dbReference>
<dbReference type="NCBIfam" id="NF003555">
    <property type="entry name" value="PRK05218.1"/>
    <property type="match status" value="1"/>
</dbReference>
<feature type="region of interest" description="Disordered" evidence="6">
    <location>
        <begin position="178"/>
        <end position="200"/>
    </location>
</feature>
<dbReference type="GO" id="GO:0051082">
    <property type="term" value="F:unfolded protein binding"/>
    <property type="evidence" value="ECO:0007669"/>
    <property type="project" value="InterPro"/>
</dbReference>
<dbReference type="InterPro" id="IPR000195">
    <property type="entry name" value="Rab-GAP-TBC_dom"/>
</dbReference>
<evidence type="ECO:0000256" key="5">
    <source>
        <dbReference type="SAM" id="Coils"/>
    </source>
</evidence>
<dbReference type="HAMAP" id="MF_00505">
    <property type="entry name" value="HSP90"/>
    <property type="match status" value="1"/>
</dbReference>
<dbReference type="InterPro" id="IPR035969">
    <property type="entry name" value="Rab-GAP_TBC_sf"/>
</dbReference>
<keyword evidence="3" id="KW-0067">ATP-binding</keyword>
<dbReference type="InterPro" id="IPR036890">
    <property type="entry name" value="HATPase_C_sf"/>
</dbReference>
<dbReference type="InterPro" id="IPR003594">
    <property type="entry name" value="HATPase_dom"/>
</dbReference>
<dbReference type="Gene3D" id="1.20.120.790">
    <property type="entry name" value="Heat shock protein 90, C-terminal domain"/>
    <property type="match status" value="1"/>
</dbReference>
<dbReference type="FunFam" id="1.10.8.270:FF:000016">
    <property type="entry name" value="TBC1 domain family member 2A"/>
    <property type="match status" value="1"/>
</dbReference>
<dbReference type="Gene3D" id="3.40.50.11260">
    <property type="match status" value="1"/>
</dbReference>
<dbReference type="SMART" id="SM00387">
    <property type="entry name" value="HATPase_c"/>
    <property type="match status" value="1"/>
</dbReference>
<dbReference type="FunFam" id="3.30.565.10:FF:000005">
    <property type="entry name" value="Heat shock protein 90"/>
    <property type="match status" value="1"/>
</dbReference>
<evidence type="ECO:0000256" key="2">
    <source>
        <dbReference type="ARBA" id="ARBA00022741"/>
    </source>
</evidence>
<feature type="compositionally biased region" description="Polar residues" evidence="6">
    <location>
        <begin position="844"/>
        <end position="856"/>
    </location>
</feature>
<feature type="signal peptide" evidence="7">
    <location>
        <begin position="1"/>
        <end position="19"/>
    </location>
</feature>
<dbReference type="SUPFAM" id="SSF110942">
    <property type="entry name" value="HSP90 C-terminal domain"/>
    <property type="match status" value="1"/>
</dbReference>
<dbReference type="SUPFAM" id="SSF47923">
    <property type="entry name" value="Ypt/Rab-GAP domain of gyp1p"/>
    <property type="match status" value="2"/>
</dbReference>
<protein>
    <recommendedName>
        <fullName evidence="8">Rab-GAP TBC domain-containing protein</fullName>
    </recommendedName>
</protein>
<keyword evidence="7" id="KW-0732">Signal</keyword>
<sequence>MRFSRLIAILFLPLLAVIAEEQAVDSTSELSAEYEEHAEKHEFQAEVSRLMDIIINSLYTHKEVFLRELISNAADALEKARYNSLQDPEYLKEKPDLGIKIDYDDNANTLTIIDSGIGMTKADLINNLGTVAKSGTSNFLEAMAEGGSDANLIGQFGVGFYSAFLVADKVTVASKNNDDPEQHIWESSADASFSVGPDPRGDTLGRGTEITLHLKEDAHEYLEESRLKDLATKYSQFVPYPISLKTKKEVESDIDEEESDEETDKEDTDVEVKDEYEVEDEDEEKEKPKKKETVYDYEQVNTQKALWLRDKDEISDEDYEQFYMAIAKDHMGPLAYTHFSAEGEIEFKAILFIPKKAPYNFMENYWEKKSEIKLYVRRVLVADKFDELLPRYLNFITGVVDSDDLPLNVSREQLQQNKILKVISKKLVRKVLEMIKKLALEDEKLKAEQAKVSDEEEEEDKSSKDKETDWDKFYSAFGDNLKLGCYEDDANRSKIAKLLRFKTTKSGDKVISLDKYVEDMDENQDSIYYMSGETIDVMKKNPSLQIFNKKGIEVLLLDNQLDEPCMQRLTDYDGKKLVSIQKADVKLDETEDEKKRFSKLQKMYKPLTKWYKDILAKASKEDPEANYNYGVAAVTTSKRLVDAPCVVVSDQFGYTAQQEKIMRAQAFQDKTQLQMMTGRRTLELNPDHPVIKDLLEKVKEDKADKNAEDTAVVLFQAAMLDSGYEIVDPHALVKKVYSLMSESLGVDPSTPVEEVEVPEDEEEVEEPSEEESDIDNATTTTEEPEEDFTTEEEASVSSVTSPTLSSTTQENPYSSSSSSKYCSLPEPPETVTDHASTSSSSVSRTPCASGSVVDTSTSLGPLSSVSARALTLAIPRGYLSIKDVVKCSELVCSRWRSFGQRKWLKLAVCHCSVEDGEERRWFWMNYCGRVRELPLLREFDGDIRKCYDYYVHAGVDEYSELEHEIARDVRRTLPTHELFVRDQGGIHEKLKNVLIAVANANPTVGYCQGMNFIAAVLLLHLGLDPANAFIMMQCLLDNYHYRYLFSPGVPLLPLRMRQFSCVARKNLPALWHHLNSHSFTMDVFSQQWVMTLFGYYVDADFLKYVYDLFFLCGWKAVFKTGMAILAALEPKILKMNMEEISRYMQNSKHGTDFMRAEDDTGRRLAQERAMLKILNGCKVTNRDLIEYAGEFQTARLLEAIKNIPASLLESSDVEPVEQHDDLSSSSRSLRERLSDGISTIQGAIMRRPGTNGETGSHLSVGGGNEKQTDDDEARVDSPIALGVIGFSVEPPGDLVIDTNALITKNKPLWREGRPSRDSPGSSSLRVPLRQVCELKHAIKARNDQLGQDMAALTTRLSNFETQKLLPAEKHRDDLAIFRDRALARYRMLQQRKLVLSAKLQERARESVTPESPPPVISAADLSPFSRTTPVANLTQRRDSADFIISRRESLDDMALLGVPPSPTSLRYRDSSTVDDVKEGEPLQRTLERVIQVERECHTAKEALSQRSKEYAAALNECRELEEVKKRYVQQTTQFMSDMEVTIQELVWSTIGGSAYRPRQSSPRRH</sequence>
<feature type="region of interest" description="Disordered" evidence="6">
    <location>
        <begin position="1211"/>
        <end position="1272"/>
    </location>
</feature>
<evidence type="ECO:0000313" key="9">
    <source>
        <dbReference type="EMBL" id="KAF4662907.1"/>
    </source>
</evidence>
<dbReference type="PRINTS" id="PR00775">
    <property type="entry name" value="HEATSHOCK90"/>
</dbReference>
<feature type="compositionally biased region" description="Basic and acidic residues" evidence="6">
    <location>
        <begin position="1216"/>
        <end position="1234"/>
    </location>
</feature>
<proteinExistence type="inferred from homology"/>
<evidence type="ECO:0000256" key="6">
    <source>
        <dbReference type="SAM" id="MobiDB-lite"/>
    </source>
</evidence>
<gene>
    <name evidence="9" type="ORF">FOL46_005082</name>
</gene>
<feature type="coiled-coil region" evidence="5">
    <location>
        <begin position="1482"/>
        <end position="1530"/>
    </location>
</feature>
<evidence type="ECO:0000256" key="3">
    <source>
        <dbReference type="ARBA" id="ARBA00022840"/>
    </source>
</evidence>
<evidence type="ECO:0000256" key="4">
    <source>
        <dbReference type="ARBA" id="ARBA00023186"/>
    </source>
</evidence>
<evidence type="ECO:0000256" key="7">
    <source>
        <dbReference type="SAM" id="SignalP"/>
    </source>
</evidence>
<keyword evidence="2" id="KW-0547">Nucleotide-binding</keyword>
<reference evidence="9 10" key="1">
    <citation type="submission" date="2020-04" db="EMBL/GenBank/DDBJ databases">
        <title>Perkinsus olseni comparative genomics.</title>
        <authorList>
            <person name="Bogema D.R."/>
        </authorList>
    </citation>
    <scope>NUCLEOTIDE SEQUENCE [LARGE SCALE GENOMIC DNA]</scope>
    <source>
        <strain evidence="9">ATCC PRA-31</strain>
    </source>
</reference>
<dbReference type="InterPro" id="IPR020575">
    <property type="entry name" value="Hsp90_N"/>
</dbReference>